<dbReference type="PRINTS" id="PR00111">
    <property type="entry name" value="ABHYDROLASE"/>
</dbReference>
<dbReference type="GO" id="GO:0016020">
    <property type="term" value="C:membrane"/>
    <property type="evidence" value="ECO:0007669"/>
    <property type="project" value="TreeGrafter"/>
</dbReference>
<dbReference type="Pfam" id="PF12697">
    <property type="entry name" value="Abhydrolase_6"/>
    <property type="match status" value="1"/>
</dbReference>
<organism evidence="2 3">
    <name type="scientific">Homoserinimonas hongtaonis</name>
    <dbReference type="NCBI Taxonomy" id="2079791"/>
    <lineage>
        <taxon>Bacteria</taxon>
        <taxon>Bacillati</taxon>
        <taxon>Actinomycetota</taxon>
        <taxon>Actinomycetes</taxon>
        <taxon>Micrococcales</taxon>
        <taxon>Microbacteriaceae</taxon>
        <taxon>Homoserinimonas</taxon>
    </lineage>
</organism>
<accession>A0A2U1SYI8</accession>
<dbReference type="Proteomes" id="UP000244978">
    <property type="component" value="Unassembled WGS sequence"/>
</dbReference>
<dbReference type="SUPFAM" id="SSF53474">
    <property type="entry name" value="alpha/beta-Hydrolases"/>
    <property type="match status" value="1"/>
</dbReference>
<dbReference type="RefSeq" id="WP_108996788.1">
    <property type="nucleotide sequence ID" value="NZ_QEEX01000001.1"/>
</dbReference>
<evidence type="ECO:0000313" key="3">
    <source>
        <dbReference type="Proteomes" id="UP000244978"/>
    </source>
</evidence>
<keyword evidence="3" id="KW-1185">Reference proteome</keyword>
<protein>
    <submittedName>
        <fullName evidence="2">Alpha/beta hydrolase</fullName>
    </submittedName>
</protein>
<reference evidence="3" key="1">
    <citation type="submission" date="2018-04" db="EMBL/GenBank/DDBJ databases">
        <authorList>
            <person name="Liu S."/>
            <person name="Wang Z."/>
            <person name="Li J."/>
        </authorList>
    </citation>
    <scope>NUCLEOTIDE SEQUENCE [LARGE SCALE GENOMIC DNA]</scope>
    <source>
        <strain evidence="3">S1194</strain>
    </source>
</reference>
<gene>
    <name evidence="2" type="ORF">DF220_01505</name>
</gene>
<dbReference type="InterPro" id="IPR029058">
    <property type="entry name" value="AB_hydrolase_fold"/>
</dbReference>
<dbReference type="PANTHER" id="PTHR43798">
    <property type="entry name" value="MONOACYLGLYCEROL LIPASE"/>
    <property type="match status" value="1"/>
</dbReference>
<dbReference type="PANTHER" id="PTHR43798:SF33">
    <property type="entry name" value="HYDROLASE, PUTATIVE (AFU_ORTHOLOGUE AFUA_2G14860)-RELATED"/>
    <property type="match status" value="1"/>
</dbReference>
<dbReference type="EMBL" id="QEEX01000001">
    <property type="protein sequence ID" value="PWB96658.1"/>
    <property type="molecule type" value="Genomic_DNA"/>
</dbReference>
<dbReference type="InterPro" id="IPR050266">
    <property type="entry name" value="AB_hydrolase_sf"/>
</dbReference>
<evidence type="ECO:0000259" key="1">
    <source>
        <dbReference type="Pfam" id="PF12697"/>
    </source>
</evidence>
<proteinExistence type="predicted"/>
<name>A0A2U1SYI8_9MICO</name>
<evidence type="ECO:0000313" key="2">
    <source>
        <dbReference type="EMBL" id="PWB96658.1"/>
    </source>
</evidence>
<keyword evidence="2" id="KW-0378">Hydrolase</keyword>
<dbReference type="GO" id="GO:0016787">
    <property type="term" value="F:hydrolase activity"/>
    <property type="evidence" value="ECO:0007669"/>
    <property type="project" value="UniProtKB-KW"/>
</dbReference>
<feature type="domain" description="AB hydrolase-1" evidence="1">
    <location>
        <begin position="42"/>
        <end position="286"/>
    </location>
</feature>
<dbReference type="Gene3D" id="3.40.50.1820">
    <property type="entry name" value="alpha/beta hydrolase"/>
    <property type="match status" value="1"/>
</dbReference>
<comment type="caution">
    <text evidence="2">The sequence shown here is derived from an EMBL/GenBank/DDBJ whole genome shotgun (WGS) entry which is preliminary data.</text>
</comment>
<dbReference type="AlphaFoldDB" id="A0A2U1SYI8"/>
<dbReference type="InterPro" id="IPR000073">
    <property type="entry name" value="AB_hydrolase_1"/>
</dbReference>
<dbReference type="InterPro" id="IPR000639">
    <property type="entry name" value="Epox_hydrolase-like"/>
</dbReference>
<dbReference type="PRINTS" id="PR00412">
    <property type="entry name" value="EPOXHYDRLASE"/>
</dbReference>
<sequence length="295" mass="31940">MNTASPYADQLARTPQSDAEISVLGRRTRYWTYGPDDAAVTVVLVHGYRGEHHGLEPIVAQLPDVRFIAPDLPGFGESDELDGPHDIDGYVRWLREFVTVLGVEGTAVILGHSFGSIITAAAVARGLKTPRLILVNPIAIPGLKGPRPFATALTVGFYRSARFLPERAARAFLGSWLIVRGMSIALVKTRDKALRAWVHSQHHSYFSRFASKRSILEGFEASVTRSVGEFANGISVPTLLIAADRDDITPLSANRALSAAIPTASLVVLENVGHLIHYEKPAEAARAIADFLGDS</sequence>